<evidence type="ECO:0000313" key="2">
    <source>
        <dbReference type="EMBL" id="QQP56301.1"/>
    </source>
</evidence>
<name>A0A7T8QV99_CALRO</name>
<dbReference type="PRINTS" id="PR00450">
    <property type="entry name" value="RECOVERIN"/>
</dbReference>
<protein>
    <submittedName>
        <fullName evidence="2">Uncharacterized protein</fullName>
    </submittedName>
</protein>
<keyword evidence="3" id="KW-1185">Reference proteome</keyword>
<dbReference type="EMBL" id="CP045890">
    <property type="protein sequence ID" value="QQP56301.1"/>
    <property type="molecule type" value="Genomic_DNA"/>
</dbReference>
<dbReference type="OrthoDB" id="191686at2759"/>
<accession>A0A7T8QV99</accession>
<dbReference type="Gene3D" id="1.10.238.10">
    <property type="entry name" value="EF-hand"/>
    <property type="match status" value="1"/>
</dbReference>
<evidence type="ECO:0000256" key="1">
    <source>
        <dbReference type="SAM" id="MobiDB-lite"/>
    </source>
</evidence>
<dbReference type="AlphaFoldDB" id="A0A7T8QV99"/>
<reference evidence="3" key="1">
    <citation type="submission" date="2021-01" db="EMBL/GenBank/DDBJ databases">
        <title>Caligus Genome Assembly.</title>
        <authorList>
            <person name="Gallardo-Escarate C."/>
        </authorList>
    </citation>
    <scope>NUCLEOTIDE SEQUENCE [LARGE SCALE GENOMIC DNA]</scope>
</reference>
<feature type="compositionally biased region" description="Basic residues" evidence="1">
    <location>
        <begin position="40"/>
        <end position="57"/>
    </location>
</feature>
<proteinExistence type="predicted"/>
<evidence type="ECO:0000313" key="3">
    <source>
        <dbReference type="Proteomes" id="UP000595437"/>
    </source>
</evidence>
<feature type="region of interest" description="Disordered" evidence="1">
    <location>
        <begin position="1"/>
        <end position="63"/>
    </location>
</feature>
<feature type="compositionally biased region" description="Polar residues" evidence="1">
    <location>
        <begin position="1"/>
        <end position="13"/>
    </location>
</feature>
<sequence length="103" mass="11845">MSQVTTEATSQCASEEIVGAKINSESKDSQGGGASNSGGTRRKLRRRKSERWRRGRRNPAPFNISNDEMLFLKKNTRYDEEEIKDWYRGFRNDCPDGTLTKKR</sequence>
<organism evidence="2 3">
    <name type="scientific">Caligus rogercresseyi</name>
    <name type="common">Sea louse</name>
    <dbReference type="NCBI Taxonomy" id="217165"/>
    <lineage>
        <taxon>Eukaryota</taxon>
        <taxon>Metazoa</taxon>
        <taxon>Ecdysozoa</taxon>
        <taxon>Arthropoda</taxon>
        <taxon>Crustacea</taxon>
        <taxon>Multicrustacea</taxon>
        <taxon>Hexanauplia</taxon>
        <taxon>Copepoda</taxon>
        <taxon>Siphonostomatoida</taxon>
        <taxon>Caligidae</taxon>
        <taxon>Caligus</taxon>
    </lineage>
</organism>
<gene>
    <name evidence="2" type="ORF">FKW44_000915</name>
</gene>
<dbReference type="Proteomes" id="UP000595437">
    <property type="component" value="Chromosome 1"/>
</dbReference>